<sequence>MESSSLAKEDRRDSPRVLAASSSSTTSLPLAALWLCTIIIANISPGCRGFSTSTTLERTTRTMREGASTTTTHPLMMMGGLFDYVRENFFLDSRQGDFVPLKRGGVGDDDDGAFGPGPLILLYAVPETMLDDDELLDMVEDGMPSRQRGGVVVRRISGMIKEGEGDIDFDDRDDLLVLSVLEALERAMSERAPPTAPTTGSFVATADSILAERSFTGVVSPPSMAQQRQRSVGPCPVLYFSGVTNEEMMDTYRIIANEIYSETSGVHWPACAKVVPDAMGKSLGQVITEISGDHADAMRMSTAYGRMRQDVDGGS</sequence>
<evidence type="ECO:0000313" key="3">
    <source>
        <dbReference type="Proteomes" id="UP001530377"/>
    </source>
</evidence>
<feature type="region of interest" description="Disordered" evidence="1">
    <location>
        <begin position="1"/>
        <end position="20"/>
    </location>
</feature>
<gene>
    <name evidence="2" type="ORF">ACHAXA_007753</name>
</gene>
<protein>
    <submittedName>
        <fullName evidence="2">Uncharacterized protein</fullName>
    </submittedName>
</protein>
<evidence type="ECO:0000256" key="1">
    <source>
        <dbReference type="SAM" id="MobiDB-lite"/>
    </source>
</evidence>
<dbReference type="AlphaFoldDB" id="A0ABD3RC70"/>
<organism evidence="2 3">
    <name type="scientific">Cyclostephanos tholiformis</name>
    <dbReference type="NCBI Taxonomy" id="382380"/>
    <lineage>
        <taxon>Eukaryota</taxon>
        <taxon>Sar</taxon>
        <taxon>Stramenopiles</taxon>
        <taxon>Ochrophyta</taxon>
        <taxon>Bacillariophyta</taxon>
        <taxon>Coscinodiscophyceae</taxon>
        <taxon>Thalassiosirophycidae</taxon>
        <taxon>Stephanodiscales</taxon>
        <taxon>Stephanodiscaceae</taxon>
        <taxon>Cyclostephanos</taxon>
    </lineage>
</organism>
<name>A0ABD3RC70_9STRA</name>
<dbReference type="Proteomes" id="UP001530377">
    <property type="component" value="Unassembled WGS sequence"/>
</dbReference>
<comment type="caution">
    <text evidence="2">The sequence shown here is derived from an EMBL/GenBank/DDBJ whole genome shotgun (WGS) entry which is preliminary data.</text>
</comment>
<keyword evidence="3" id="KW-1185">Reference proteome</keyword>
<accession>A0ABD3RC70</accession>
<proteinExistence type="predicted"/>
<evidence type="ECO:0000313" key="2">
    <source>
        <dbReference type="EMBL" id="KAL3809977.1"/>
    </source>
</evidence>
<reference evidence="2 3" key="1">
    <citation type="submission" date="2024-10" db="EMBL/GenBank/DDBJ databases">
        <title>Updated reference genomes for cyclostephanoid diatoms.</title>
        <authorList>
            <person name="Roberts W.R."/>
            <person name="Alverson A.J."/>
        </authorList>
    </citation>
    <scope>NUCLEOTIDE SEQUENCE [LARGE SCALE GENOMIC DNA]</scope>
    <source>
        <strain evidence="2 3">AJA228-03</strain>
    </source>
</reference>
<dbReference type="EMBL" id="JALLPB020000360">
    <property type="protein sequence ID" value="KAL3809977.1"/>
    <property type="molecule type" value="Genomic_DNA"/>
</dbReference>